<comment type="cofactor">
    <cofactor evidence="11 12">
        <name>FMNH2</name>
        <dbReference type="ChEBI" id="CHEBI:57618"/>
    </cofactor>
    <text evidence="11 12">Reduced FMN (FMNH(2)).</text>
</comment>
<evidence type="ECO:0000256" key="4">
    <source>
        <dbReference type="ARBA" id="ARBA00022605"/>
    </source>
</evidence>
<dbReference type="GO" id="GO:0004107">
    <property type="term" value="F:chorismate synthase activity"/>
    <property type="evidence" value="ECO:0007669"/>
    <property type="project" value="UniProtKB-UniRule"/>
</dbReference>
<sequence>MRYMTAGESHGKGLTVIIDGMPAGLTIDFEAIQREMTRRQGGYGRGRRMQIEQDQIDARGGIRHGYTTGSPISLFIENKDHTHWTQVMQAEPLEEQLERPRTLTRPRPGHADLVGGLKYGHRDLRDVLERSSARETAARVAVGAFAKQLLNELGIEVFSHVRSIGGIDAPWKDPVEHQETIDASPVRCADEQAGQRMMEEIDAAKKEGDTLGGEIEVVVTGMMPGVGSFTQNDLKLDSRIAQAVISVNAMKSVGFGDGYELGRRKGSTVQDEIVHDASGYHRRTNHLGGIEGGMSTGMPIRVQIAMKPIPTLYRPLQSVDIETKEAFTAQIERSDACAVPAASVVLEAVVAFEIAVAILEMFGTSTLDRLQAAVAAYKEEVRTF</sequence>
<keyword evidence="18" id="KW-1185">Reference proteome</keyword>
<dbReference type="GeneID" id="90837054"/>
<proteinExistence type="inferred from homology"/>
<organism evidence="13 16">
    <name type="scientific">Exiguobacterium indicum</name>
    <dbReference type="NCBI Taxonomy" id="296995"/>
    <lineage>
        <taxon>Bacteria</taxon>
        <taxon>Bacillati</taxon>
        <taxon>Bacillota</taxon>
        <taxon>Bacilli</taxon>
        <taxon>Bacillales</taxon>
        <taxon>Bacillales Family XII. Incertae Sedis</taxon>
        <taxon>Exiguobacterium</taxon>
    </lineage>
</organism>
<dbReference type="PROSITE" id="PS00788">
    <property type="entry name" value="CHORISMATE_SYNTHASE_2"/>
    <property type="match status" value="1"/>
</dbReference>
<dbReference type="NCBIfam" id="TIGR00033">
    <property type="entry name" value="aroC"/>
    <property type="match status" value="1"/>
</dbReference>
<feature type="binding site" evidence="11">
    <location>
        <position position="39"/>
    </location>
    <ligand>
        <name>NADP(+)</name>
        <dbReference type="ChEBI" id="CHEBI:58349"/>
    </ligand>
</feature>
<keyword evidence="4 11" id="KW-0028">Amino-acid biosynthesis</keyword>
<evidence type="ECO:0000256" key="8">
    <source>
        <dbReference type="ARBA" id="ARBA00022857"/>
    </source>
</evidence>
<evidence type="ECO:0000313" key="17">
    <source>
        <dbReference type="Proteomes" id="UP000072605"/>
    </source>
</evidence>
<comment type="similarity">
    <text evidence="2 11 12">Belongs to the chorismate synthase family.</text>
</comment>
<feature type="binding site" evidence="11">
    <location>
        <begin position="307"/>
        <end position="311"/>
    </location>
    <ligand>
        <name>FMN</name>
        <dbReference type="ChEBI" id="CHEBI:58210"/>
    </ligand>
</feature>
<keyword evidence="8 11" id="KW-0521">NADP</keyword>
<dbReference type="InterPro" id="IPR000453">
    <property type="entry name" value="Chorismate_synth"/>
</dbReference>
<dbReference type="HAMAP" id="MF_00300">
    <property type="entry name" value="Chorismate_synth"/>
    <property type="match status" value="1"/>
</dbReference>
<evidence type="ECO:0000313" key="15">
    <source>
        <dbReference type="EMBL" id="MEI4461266.1"/>
    </source>
</evidence>
<dbReference type="PIRSF" id="PIRSF001456">
    <property type="entry name" value="Chorismate_synth"/>
    <property type="match status" value="1"/>
</dbReference>
<evidence type="ECO:0000256" key="2">
    <source>
        <dbReference type="ARBA" id="ARBA00008014"/>
    </source>
</evidence>
<dbReference type="AlphaFoldDB" id="A0A0V8GKS7"/>
<dbReference type="EMBL" id="LDQV01000023">
    <property type="protein sequence ID" value="KTR26566.1"/>
    <property type="molecule type" value="Genomic_DNA"/>
</dbReference>
<keyword evidence="6 11" id="KW-0288">FMN</keyword>
<feature type="binding site" evidence="11">
    <location>
        <position position="45"/>
    </location>
    <ligand>
        <name>NADP(+)</name>
        <dbReference type="ChEBI" id="CHEBI:58349"/>
    </ligand>
</feature>
<gene>
    <name evidence="11 15" type="primary">aroC</name>
    <name evidence="13" type="ORF">AS033_04870</name>
    <name evidence="14" type="ORF">RSA11_10025</name>
    <name evidence="15" type="ORF">SZL87_02380</name>
</gene>
<evidence type="ECO:0000256" key="12">
    <source>
        <dbReference type="RuleBase" id="RU000605"/>
    </source>
</evidence>
<reference evidence="14 17" key="2">
    <citation type="journal article" date="2016" name="Front. Microbiol.">
        <title>Genomic Resource of Rice Seed Associated Bacteria.</title>
        <authorList>
            <person name="Midha S."/>
            <person name="Bansal K."/>
            <person name="Sharma S."/>
            <person name="Kumar N."/>
            <person name="Patil P.P."/>
            <person name="Chaudhry V."/>
            <person name="Patil P.B."/>
        </authorList>
    </citation>
    <scope>NUCLEOTIDE SEQUENCE [LARGE SCALE GENOMIC DNA]</scope>
    <source>
        <strain evidence="14 17">RSA11</strain>
    </source>
</reference>
<comment type="pathway">
    <text evidence="1 11 12">Metabolic intermediate biosynthesis; chorismate biosynthesis; chorismate from D-erythrose 4-phosphate and phosphoenolpyruvate: step 7/7.</text>
</comment>
<evidence type="ECO:0000256" key="7">
    <source>
        <dbReference type="ARBA" id="ARBA00022827"/>
    </source>
</evidence>
<dbReference type="EC" id="4.2.3.5" evidence="3 11"/>
<evidence type="ECO:0000256" key="10">
    <source>
        <dbReference type="ARBA" id="ARBA00023239"/>
    </source>
</evidence>
<feature type="binding site" evidence="11">
    <location>
        <begin position="130"/>
        <end position="132"/>
    </location>
    <ligand>
        <name>FMN</name>
        <dbReference type="ChEBI" id="CHEBI:58210"/>
    </ligand>
</feature>
<dbReference type="Gene3D" id="3.60.150.10">
    <property type="entry name" value="Chorismate synthase AroC"/>
    <property type="match status" value="1"/>
</dbReference>
<reference evidence="13 16" key="1">
    <citation type="journal article" date="2015" name="Int. J. Syst. Evol. Microbiol.">
        <title>Exiguobacterium enclense sp. nov., isolated from sediment.</title>
        <authorList>
            <person name="Dastager S.G."/>
            <person name="Mawlankar R."/>
            <person name="Sonalkar V.V."/>
            <person name="Thorat M.N."/>
            <person name="Mual P."/>
            <person name="Verma A."/>
            <person name="Krishnamurthi S."/>
            <person name="Tang S.K."/>
            <person name="Li W.J."/>
        </authorList>
    </citation>
    <scope>NUCLEOTIDE SEQUENCE [LARGE SCALE GENOMIC DNA]</scope>
    <source>
        <strain evidence="13 16">NIO-1109</strain>
    </source>
</reference>
<comment type="function">
    <text evidence="11">Catalyzes the anti-1,4-elimination of the C-3 phosphate and the C-6 proR hydrogen from 5-enolpyruvylshikimate-3-phosphate (EPSP) to yield chorismate, which is the branch point compound that serves as the starting substrate for the three terminal pathways of aromatic amino acid biosynthesis. This reaction introduces a second double bond into the aromatic ring system.</text>
</comment>
<dbReference type="EMBL" id="LNQL01000001">
    <property type="protein sequence ID" value="KSU50719.1"/>
    <property type="molecule type" value="Genomic_DNA"/>
</dbReference>
<protein>
    <recommendedName>
        <fullName evidence="3 11">Chorismate synthase</fullName>
        <shortName evidence="11">CS</shortName>
        <ecNumber evidence="3 11">4.2.3.5</ecNumber>
    </recommendedName>
    <alternativeName>
        <fullName evidence="11">5-enolpyruvylshikimate-3-phosphate phospholyase</fullName>
    </alternativeName>
</protein>
<keyword evidence="7 11" id="KW-0274">FAD</keyword>
<dbReference type="Pfam" id="PF01264">
    <property type="entry name" value="Chorismate_synt"/>
    <property type="match status" value="1"/>
</dbReference>
<dbReference type="InterPro" id="IPR020541">
    <property type="entry name" value="Chorismate_synthase_CS"/>
</dbReference>
<feature type="binding site" evidence="11">
    <location>
        <position position="292"/>
    </location>
    <ligand>
        <name>FMN</name>
        <dbReference type="ChEBI" id="CHEBI:58210"/>
    </ligand>
</feature>
<dbReference type="Proteomes" id="UP000072605">
    <property type="component" value="Unassembled WGS sequence"/>
</dbReference>
<dbReference type="SUPFAM" id="SSF103263">
    <property type="entry name" value="Chorismate synthase, AroC"/>
    <property type="match status" value="1"/>
</dbReference>
<accession>A0A0V8GKS7</accession>
<comment type="catalytic activity">
    <reaction evidence="11 12">
        <text>5-O-(1-carboxyvinyl)-3-phosphoshikimate = chorismate + phosphate</text>
        <dbReference type="Rhea" id="RHEA:21020"/>
        <dbReference type="ChEBI" id="CHEBI:29748"/>
        <dbReference type="ChEBI" id="CHEBI:43474"/>
        <dbReference type="ChEBI" id="CHEBI:57701"/>
        <dbReference type="EC" id="4.2.3.5"/>
    </reaction>
</comment>
<evidence type="ECO:0000256" key="1">
    <source>
        <dbReference type="ARBA" id="ARBA00005044"/>
    </source>
</evidence>
<dbReference type="GO" id="GO:0010181">
    <property type="term" value="F:FMN binding"/>
    <property type="evidence" value="ECO:0007669"/>
    <property type="project" value="TreeGrafter"/>
</dbReference>
<evidence type="ECO:0000256" key="5">
    <source>
        <dbReference type="ARBA" id="ARBA00022630"/>
    </source>
</evidence>
<dbReference type="GO" id="GO:0009073">
    <property type="term" value="P:aromatic amino acid family biosynthetic process"/>
    <property type="evidence" value="ECO:0007669"/>
    <property type="project" value="UniProtKB-KW"/>
</dbReference>
<dbReference type="GO" id="GO:0009423">
    <property type="term" value="P:chorismate biosynthetic process"/>
    <property type="evidence" value="ECO:0007669"/>
    <property type="project" value="UniProtKB-UniRule"/>
</dbReference>
<keyword evidence="10 11" id="KW-0456">Lyase</keyword>
<evidence type="ECO:0000256" key="9">
    <source>
        <dbReference type="ARBA" id="ARBA00023141"/>
    </source>
</evidence>
<dbReference type="GO" id="GO:0008652">
    <property type="term" value="P:amino acid biosynthetic process"/>
    <property type="evidence" value="ECO:0007669"/>
    <property type="project" value="UniProtKB-KW"/>
</dbReference>
<keyword evidence="9 11" id="KW-0057">Aromatic amino acid biosynthesis</keyword>
<dbReference type="InterPro" id="IPR035904">
    <property type="entry name" value="Chorismate_synth_AroC_sf"/>
</dbReference>
<dbReference type="FunFam" id="3.60.150.10:FF:000002">
    <property type="entry name" value="Chorismate synthase"/>
    <property type="match status" value="1"/>
</dbReference>
<comment type="caution">
    <text evidence="13">The sequence shown here is derived from an EMBL/GenBank/DDBJ whole genome shotgun (WGS) entry which is preliminary data.</text>
</comment>
<evidence type="ECO:0000256" key="3">
    <source>
        <dbReference type="ARBA" id="ARBA00013036"/>
    </source>
</evidence>
<keyword evidence="5 11" id="KW-0285">Flavoprotein</keyword>
<comment type="subunit">
    <text evidence="11">Homotetramer.</text>
</comment>
<evidence type="ECO:0000256" key="6">
    <source>
        <dbReference type="ARBA" id="ARBA00022643"/>
    </source>
</evidence>
<dbReference type="OrthoDB" id="9771806at2"/>
<evidence type="ECO:0000313" key="18">
    <source>
        <dbReference type="Proteomes" id="UP001387110"/>
    </source>
</evidence>
<dbReference type="RefSeq" id="WP_035396818.1">
    <property type="nucleotide sequence ID" value="NZ_FMYN01000001.1"/>
</dbReference>
<dbReference type="Proteomes" id="UP001387110">
    <property type="component" value="Unassembled WGS sequence"/>
</dbReference>
<dbReference type="Proteomes" id="UP000053797">
    <property type="component" value="Unassembled WGS sequence"/>
</dbReference>
<name>A0A0V8GKS7_9BACL</name>
<dbReference type="PANTHER" id="PTHR21085:SF0">
    <property type="entry name" value="CHORISMATE SYNTHASE"/>
    <property type="match status" value="1"/>
</dbReference>
<evidence type="ECO:0000313" key="14">
    <source>
        <dbReference type="EMBL" id="KTR26566.1"/>
    </source>
</evidence>
<feature type="binding site" evidence="11">
    <location>
        <begin position="248"/>
        <end position="249"/>
    </location>
    <ligand>
        <name>FMN</name>
        <dbReference type="ChEBI" id="CHEBI:58210"/>
    </ligand>
</feature>
<evidence type="ECO:0000313" key="13">
    <source>
        <dbReference type="EMBL" id="KSU50719.1"/>
    </source>
</evidence>
<dbReference type="GO" id="GO:0005829">
    <property type="term" value="C:cytosol"/>
    <property type="evidence" value="ECO:0007669"/>
    <property type="project" value="TreeGrafter"/>
</dbReference>
<dbReference type="CDD" id="cd07304">
    <property type="entry name" value="Chorismate_synthase"/>
    <property type="match status" value="1"/>
</dbReference>
<dbReference type="NCBIfam" id="NF003793">
    <property type="entry name" value="PRK05382.1"/>
    <property type="match status" value="1"/>
</dbReference>
<dbReference type="PROSITE" id="PS00787">
    <property type="entry name" value="CHORISMATE_SYNTHASE_1"/>
    <property type="match status" value="1"/>
</dbReference>
<evidence type="ECO:0000313" key="16">
    <source>
        <dbReference type="Proteomes" id="UP000053797"/>
    </source>
</evidence>
<feature type="binding site" evidence="11">
    <location>
        <position position="333"/>
    </location>
    <ligand>
        <name>FMN</name>
        <dbReference type="ChEBI" id="CHEBI:58210"/>
    </ligand>
</feature>
<reference evidence="15 18" key="3">
    <citation type="submission" date="2023-12" db="EMBL/GenBank/DDBJ databases">
        <authorList>
            <person name="Easwaran N."/>
            <person name="Lazarus H.P.S."/>
        </authorList>
    </citation>
    <scope>NUCLEOTIDE SEQUENCE [LARGE SCALE GENOMIC DNA]</scope>
    <source>
        <strain evidence="15 18">VIT-2023</strain>
    </source>
</reference>
<evidence type="ECO:0000256" key="11">
    <source>
        <dbReference type="HAMAP-Rule" id="MF_00300"/>
    </source>
</evidence>
<dbReference type="UniPathway" id="UPA00053">
    <property type="reaction ID" value="UER00090"/>
</dbReference>
<dbReference type="EMBL" id="JBAWKY010000001">
    <property type="protein sequence ID" value="MEI4461266.1"/>
    <property type="molecule type" value="Genomic_DNA"/>
</dbReference>
<dbReference type="PANTHER" id="PTHR21085">
    <property type="entry name" value="CHORISMATE SYNTHASE"/>
    <property type="match status" value="1"/>
</dbReference>